<reference evidence="3" key="1">
    <citation type="journal article" date="2019" name="Curr. Biol.">
        <title>Genome Sequence of Striga asiatica Provides Insight into the Evolution of Plant Parasitism.</title>
        <authorList>
            <person name="Yoshida S."/>
            <person name="Kim S."/>
            <person name="Wafula E.K."/>
            <person name="Tanskanen J."/>
            <person name="Kim Y.M."/>
            <person name="Honaas L."/>
            <person name="Yang Z."/>
            <person name="Spallek T."/>
            <person name="Conn C.E."/>
            <person name="Ichihashi Y."/>
            <person name="Cheong K."/>
            <person name="Cui S."/>
            <person name="Der J.P."/>
            <person name="Gundlach H."/>
            <person name="Jiao Y."/>
            <person name="Hori C."/>
            <person name="Ishida J.K."/>
            <person name="Kasahara H."/>
            <person name="Kiba T."/>
            <person name="Kim M.S."/>
            <person name="Koo N."/>
            <person name="Laohavisit A."/>
            <person name="Lee Y.H."/>
            <person name="Lumba S."/>
            <person name="McCourt P."/>
            <person name="Mortimer J.C."/>
            <person name="Mutuku J.M."/>
            <person name="Nomura T."/>
            <person name="Sasaki-Sekimoto Y."/>
            <person name="Seto Y."/>
            <person name="Wang Y."/>
            <person name="Wakatake T."/>
            <person name="Sakakibara H."/>
            <person name="Demura T."/>
            <person name="Yamaguchi S."/>
            <person name="Yoneyama K."/>
            <person name="Manabe R.I."/>
            <person name="Nelson D.C."/>
            <person name="Schulman A.H."/>
            <person name="Timko M.P."/>
            <person name="dePamphilis C.W."/>
            <person name="Choi D."/>
            <person name="Shirasu K."/>
        </authorList>
    </citation>
    <scope>NUCLEOTIDE SEQUENCE [LARGE SCALE GENOMIC DNA]</scope>
    <source>
        <strain evidence="3">cv. UVA1</strain>
    </source>
</reference>
<dbReference type="EMBL" id="BKCP01002891">
    <property type="protein sequence ID" value="GER28645.1"/>
    <property type="molecule type" value="Genomic_DNA"/>
</dbReference>
<evidence type="ECO:0000313" key="3">
    <source>
        <dbReference type="Proteomes" id="UP000325081"/>
    </source>
</evidence>
<gene>
    <name evidence="2" type="ORF">STAS_04450</name>
</gene>
<accession>A0A5A7P770</accession>
<keyword evidence="1" id="KW-0812">Transmembrane</keyword>
<keyword evidence="1" id="KW-0472">Membrane</keyword>
<dbReference type="AlphaFoldDB" id="A0A5A7P770"/>
<feature type="transmembrane region" description="Helical" evidence="1">
    <location>
        <begin position="104"/>
        <end position="125"/>
    </location>
</feature>
<sequence>MKLIGGDADDDDDDVIAGDQSWAYLTLDMLENTSNGVIFPVTVTFFAVKSMLNAFTPAINEDTFTFSSSSFAFWAENIFWARSKFDKSSNNTLSLNKYLVEPDGLILTSSSNGIDILVLLVVLWFGGDTWRDMSG</sequence>
<comment type="caution">
    <text evidence="2">The sequence shown here is derived from an EMBL/GenBank/DDBJ whole genome shotgun (WGS) entry which is preliminary data.</text>
</comment>
<keyword evidence="3" id="KW-1185">Reference proteome</keyword>
<dbReference type="Proteomes" id="UP000325081">
    <property type="component" value="Unassembled WGS sequence"/>
</dbReference>
<keyword evidence="1" id="KW-1133">Transmembrane helix</keyword>
<evidence type="ECO:0000313" key="2">
    <source>
        <dbReference type="EMBL" id="GER28645.1"/>
    </source>
</evidence>
<proteinExistence type="predicted"/>
<protein>
    <submittedName>
        <fullName evidence="2">Imidazole glycerol phosphate synthase subunit HisF</fullName>
    </submittedName>
</protein>
<organism evidence="2 3">
    <name type="scientific">Striga asiatica</name>
    <name type="common">Asiatic witchweed</name>
    <name type="synonym">Buchnera asiatica</name>
    <dbReference type="NCBI Taxonomy" id="4170"/>
    <lineage>
        <taxon>Eukaryota</taxon>
        <taxon>Viridiplantae</taxon>
        <taxon>Streptophyta</taxon>
        <taxon>Embryophyta</taxon>
        <taxon>Tracheophyta</taxon>
        <taxon>Spermatophyta</taxon>
        <taxon>Magnoliopsida</taxon>
        <taxon>eudicotyledons</taxon>
        <taxon>Gunneridae</taxon>
        <taxon>Pentapetalae</taxon>
        <taxon>asterids</taxon>
        <taxon>lamiids</taxon>
        <taxon>Lamiales</taxon>
        <taxon>Orobanchaceae</taxon>
        <taxon>Buchnereae</taxon>
        <taxon>Striga</taxon>
    </lineage>
</organism>
<name>A0A5A7P770_STRAF</name>
<evidence type="ECO:0000256" key="1">
    <source>
        <dbReference type="SAM" id="Phobius"/>
    </source>
</evidence>